<reference evidence="2" key="1">
    <citation type="journal article" date="2022" name="bioRxiv">
        <title>Sequencing and chromosome-scale assembly of the giantPleurodeles waltlgenome.</title>
        <authorList>
            <person name="Brown T."/>
            <person name="Elewa A."/>
            <person name="Iarovenko S."/>
            <person name="Subramanian E."/>
            <person name="Araus A.J."/>
            <person name="Petzold A."/>
            <person name="Susuki M."/>
            <person name="Suzuki K.-i.T."/>
            <person name="Hayashi T."/>
            <person name="Toyoda A."/>
            <person name="Oliveira C."/>
            <person name="Osipova E."/>
            <person name="Leigh N.D."/>
            <person name="Simon A."/>
            <person name="Yun M.H."/>
        </authorList>
    </citation>
    <scope>NUCLEOTIDE SEQUENCE</scope>
    <source>
        <strain evidence="2">20211129_DDA</strain>
        <tissue evidence="2">Liver</tissue>
    </source>
</reference>
<name>A0AAV7MFT2_PLEWA</name>
<dbReference type="Proteomes" id="UP001066276">
    <property type="component" value="Chromosome 10"/>
</dbReference>
<dbReference type="AlphaFoldDB" id="A0AAV7MFT2"/>
<protein>
    <submittedName>
        <fullName evidence="2">Uncharacterized protein</fullName>
    </submittedName>
</protein>
<accession>A0AAV7MFT2</accession>
<keyword evidence="3" id="KW-1185">Reference proteome</keyword>
<proteinExistence type="predicted"/>
<dbReference type="EMBL" id="JANPWB010000014">
    <property type="protein sequence ID" value="KAJ1100743.1"/>
    <property type="molecule type" value="Genomic_DNA"/>
</dbReference>
<evidence type="ECO:0000313" key="3">
    <source>
        <dbReference type="Proteomes" id="UP001066276"/>
    </source>
</evidence>
<evidence type="ECO:0000313" key="2">
    <source>
        <dbReference type="EMBL" id="KAJ1100743.1"/>
    </source>
</evidence>
<gene>
    <name evidence="2" type="ORF">NDU88_005824</name>
</gene>
<organism evidence="2 3">
    <name type="scientific">Pleurodeles waltl</name>
    <name type="common">Iberian ribbed newt</name>
    <dbReference type="NCBI Taxonomy" id="8319"/>
    <lineage>
        <taxon>Eukaryota</taxon>
        <taxon>Metazoa</taxon>
        <taxon>Chordata</taxon>
        <taxon>Craniata</taxon>
        <taxon>Vertebrata</taxon>
        <taxon>Euteleostomi</taxon>
        <taxon>Amphibia</taxon>
        <taxon>Batrachia</taxon>
        <taxon>Caudata</taxon>
        <taxon>Salamandroidea</taxon>
        <taxon>Salamandridae</taxon>
        <taxon>Pleurodelinae</taxon>
        <taxon>Pleurodeles</taxon>
    </lineage>
</organism>
<feature type="region of interest" description="Disordered" evidence="1">
    <location>
        <begin position="1"/>
        <end position="20"/>
    </location>
</feature>
<feature type="compositionally biased region" description="Basic and acidic residues" evidence="1">
    <location>
        <begin position="11"/>
        <end position="20"/>
    </location>
</feature>
<sequence length="79" mass="8787">MPHWLSSSRAGCEKRDTDPDLRARVETPAALAVGQTLDSGRAASQHQHKGSVEDEVMFLDYWIRDSADKLTPPLPTKIK</sequence>
<comment type="caution">
    <text evidence="2">The sequence shown here is derived from an EMBL/GenBank/DDBJ whole genome shotgun (WGS) entry which is preliminary data.</text>
</comment>
<evidence type="ECO:0000256" key="1">
    <source>
        <dbReference type="SAM" id="MobiDB-lite"/>
    </source>
</evidence>